<dbReference type="AlphaFoldDB" id="A0A2W5EFQ8"/>
<evidence type="ECO:0000256" key="7">
    <source>
        <dbReference type="PROSITE-ProRule" id="PRU01360"/>
    </source>
</evidence>
<keyword evidence="4 7" id="KW-0812">Transmembrane</keyword>
<evidence type="ECO:0000256" key="5">
    <source>
        <dbReference type="ARBA" id="ARBA00023136"/>
    </source>
</evidence>
<dbReference type="NCBIfam" id="TIGR04057">
    <property type="entry name" value="SusC_RagA_signa"/>
    <property type="match status" value="1"/>
</dbReference>
<dbReference type="Gene3D" id="2.170.130.10">
    <property type="entry name" value="TonB-dependent receptor, plug domain"/>
    <property type="match status" value="1"/>
</dbReference>
<evidence type="ECO:0000256" key="3">
    <source>
        <dbReference type="ARBA" id="ARBA00022452"/>
    </source>
</evidence>
<dbReference type="PROSITE" id="PS52016">
    <property type="entry name" value="TONB_DEPENDENT_REC_3"/>
    <property type="match status" value="1"/>
</dbReference>
<dbReference type="Pfam" id="PF07715">
    <property type="entry name" value="Plug"/>
    <property type="match status" value="1"/>
</dbReference>
<gene>
    <name evidence="9" type="ORF">DI598_18905</name>
</gene>
<keyword evidence="5 7" id="KW-0472">Membrane</keyword>
<dbReference type="Proteomes" id="UP000249645">
    <property type="component" value="Unassembled WGS sequence"/>
</dbReference>
<evidence type="ECO:0000256" key="2">
    <source>
        <dbReference type="ARBA" id="ARBA00022448"/>
    </source>
</evidence>
<dbReference type="InterPro" id="IPR023996">
    <property type="entry name" value="TonB-dep_OMP_SusC/RagA"/>
</dbReference>
<evidence type="ECO:0000256" key="6">
    <source>
        <dbReference type="ARBA" id="ARBA00023237"/>
    </source>
</evidence>
<evidence type="ECO:0000259" key="8">
    <source>
        <dbReference type="Pfam" id="PF07715"/>
    </source>
</evidence>
<reference evidence="9 10" key="1">
    <citation type="submission" date="2017-11" db="EMBL/GenBank/DDBJ databases">
        <title>Infants hospitalized years apart are colonized by the same room-sourced microbial strains.</title>
        <authorList>
            <person name="Brooks B."/>
            <person name="Olm M.R."/>
            <person name="Firek B.A."/>
            <person name="Baker R."/>
            <person name="Thomas B.C."/>
            <person name="Morowitz M.J."/>
            <person name="Banfield J.F."/>
        </authorList>
    </citation>
    <scope>NUCLEOTIDE SEQUENCE [LARGE SCALE GENOMIC DNA]</scope>
    <source>
        <strain evidence="9">S2_009_000_R2_76</strain>
    </source>
</reference>
<feature type="domain" description="TonB-dependent receptor plug" evidence="8">
    <location>
        <begin position="31"/>
        <end position="136"/>
    </location>
</feature>
<dbReference type="EMBL" id="QFOI01000568">
    <property type="protein sequence ID" value="PZP40884.1"/>
    <property type="molecule type" value="Genomic_DNA"/>
</dbReference>
<dbReference type="InterPro" id="IPR039426">
    <property type="entry name" value="TonB-dep_rcpt-like"/>
</dbReference>
<keyword evidence="3 7" id="KW-1134">Transmembrane beta strand</keyword>
<dbReference type="InterPro" id="IPR037066">
    <property type="entry name" value="Plug_dom_sf"/>
</dbReference>
<evidence type="ECO:0000313" key="10">
    <source>
        <dbReference type="Proteomes" id="UP000249645"/>
    </source>
</evidence>
<keyword evidence="2 7" id="KW-0813">Transport</keyword>
<name>A0A2W5EFQ8_9SPHI</name>
<comment type="subcellular location">
    <subcellularLocation>
        <location evidence="1 7">Cell outer membrane</location>
        <topology evidence="1 7">Multi-pass membrane protein</topology>
    </subcellularLocation>
</comment>
<dbReference type="InterPro" id="IPR012910">
    <property type="entry name" value="Plug_dom"/>
</dbReference>
<evidence type="ECO:0000256" key="1">
    <source>
        <dbReference type="ARBA" id="ARBA00004571"/>
    </source>
</evidence>
<dbReference type="SUPFAM" id="SSF56935">
    <property type="entry name" value="Porins"/>
    <property type="match status" value="1"/>
</dbReference>
<dbReference type="NCBIfam" id="TIGR04056">
    <property type="entry name" value="OMP_RagA_SusC"/>
    <property type="match status" value="1"/>
</dbReference>
<dbReference type="InterPro" id="IPR036942">
    <property type="entry name" value="Beta-barrel_TonB_sf"/>
</dbReference>
<dbReference type="GO" id="GO:0009279">
    <property type="term" value="C:cell outer membrane"/>
    <property type="evidence" value="ECO:0007669"/>
    <property type="project" value="UniProtKB-SubCell"/>
</dbReference>
<comment type="similarity">
    <text evidence="7">Belongs to the TonB-dependent receptor family.</text>
</comment>
<feature type="non-terminal residue" evidence="9">
    <location>
        <position position="1"/>
    </location>
</feature>
<dbReference type="InterPro" id="IPR023997">
    <property type="entry name" value="TonB-dep_OMP_SusC/RagA_CS"/>
</dbReference>
<accession>A0A2W5EFQ8</accession>
<sequence length="669" mass="75225">LPVIAKSNKSSSFGESTLEDIVIVGYGTQRRKDVTSSLATIYGTDLINRPSTNTISALQGVSPGLIVNRSSGQPGQEGYTLQTRGYTSVNGGNLLGLVDGVNGDITAINPYDIESVTVLKDASAAAIYGARAAGGVLLLTTKKGKKGFRVSYNSLFGIQKSVKRPDRLNSWQEAEMANEAALNAGSNIPLYTQQQISWMRSADTNYVVSPSDPSDYDYYYNLNQIPLVVKNSSFATTQNITFSGAGETDNYYFSLGYYDQNGLFKFGPDNTNRLNLRFNYNKKFNDIFDITSNIAYRKTETLSPSYGANGIFDYLYSAPTYFPIYVPNTDHYINDPQANYAYAYLKDGGESKYRFDEFNTMIQLRAKDLLVRNLTLRAVYGGRYTVEQNNTSKRTIPLWNIMDNVNNLNNPNSYQKDRNLTFSNNIQLLADYDRKFGKHSFHLLGGYTFENYRQDNTLALARNLSSNDLFTLNIGDPSLAQNSEDIQTWAMSSFLGRLEYNFAGKYLFQATMRYDGSSRLDPSSRWQAFPSISAGWRLAQEDWFNKALPFFNEFKIRGSWGRLGNSDGVNGVITNYDYIAMLVNGSYYPFNNIRNPSYYQQILPTKDKKWEVVDTKDIGIDIGVLNNKLSIVADYYVRNNYSMLVTPAVPSFMGITPSIMENFKLRVGN</sequence>
<organism evidence="9 10">
    <name type="scientific">Pseudopedobacter saltans</name>
    <dbReference type="NCBI Taxonomy" id="151895"/>
    <lineage>
        <taxon>Bacteria</taxon>
        <taxon>Pseudomonadati</taxon>
        <taxon>Bacteroidota</taxon>
        <taxon>Sphingobacteriia</taxon>
        <taxon>Sphingobacteriales</taxon>
        <taxon>Sphingobacteriaceae</taxon>
        <taxon>Pseudopedobacter</taxon>
    </lineage>
</organism>
<protein>
    <submittedName>
        <fullName evidence="9">SusC/RagA family TonB-linked outer membrane protein</fullName>
    </submittedName>
</protein>
<dbReference type="Gene3D" id="2.40.170.20">
    <property type="entry name" value="TonB-dependent receptor, beta-barrel domain"/>
    <property type="match status" value="1"/>
</dbReference>
<evidence type="ECO:0000313" key="9">
    <source>
        <dbReference type="EMBL" id="PZP40884.1"/>
    </source>
</evidence>
<comment type="caution">
    <text evidence="9">The sequence shown here is derived from an EMBL/GenBank/DDBJ whole genome shotgun (WGS) entry which is preliminary data.</text>
</comment>
<proteinExistence type="inferred from homology"/>
<keyword evidence="6 7" id="KW-0998">Cell outer membrane</keyword>
<evidence type="ECO:0000256" key="4">
    <source>
        <dbReference type="ARBA" id="ARBA00022692"/>
    </source>
</evidence>